<keyword evidence="3" id="KW-1185">Reference proteome</keyword>
<sequence>MSSSDYRFSVGMSSYSSISLVVSLGFFPSGISILLSGADSGSKDNKGIPVSFDAVWMVLTERGVHLPG</sequence>
<organism evidence="2 3">
    <name type="scientific">Alligator mississippiensis</name>
    <name type="common">American alligator</name>
    <dbReference type="NCBI Taxonomy" id="8496"/>
    <lineage>
        <taxon>Eukaryota</taxon>
        <taxon>Metazoa</taxon>
        <taxon>Chordata</taxon>
        <taxon>Craniata</taxon>
        <taxon>Vertebrata</taxon>
        <taxon>Euteleostomi</taxon>
        <taxon>Archelosauria</taxon>
        <taxon>Archosauria</taxon>
        <taxon>Crocodylia</taxon>
        <taxon>Alligatoridae</taxon>
        <taxon>Alligatorinae</taxon>
        <taxon>Alligator</taxon>
    </lineage>
</organism>
<keyword evidence="1" id="KW-1133">Transmembrane helix</keyword>
<name>A0A151P1Z5_ALLMI</name>
<keyword evidence="1" id="KW-0812">Transmembrane</keyword>
<dbReference type="EMBL" id="AKHW03001210">
    <property type="protein sequence ID" value="KYO43116.1"/>
    <property type="molecule type" value="Genomic_DNA"/>
</dbReference>
<dbReference type="Proteomes" id="UP000050525">
    <property type="component" value="Unassembled WGS sequence"/>
</dbReference>
<dbReference type="AlphaFoldDB" id="A0A151P1Z5"/>
<evidence type="ECO:0000313" key="3">
    <source>
        <dbReference type="Proteomes" id="UP000050525"/>
    </source>
</evidence>
<accession>A0A151P1Z5</accession>
<keyword evidence="1" id="KW-0472">Membrane</keyword>
<gene>
    <name evidence="2" type="ORF">Y1Q_0017454</name>
</gene>
<reference evidence="2 3" key="1">
    <citation type="journal article" date="2012" name="Genome Biol.">
        <title>Sequencing three crocodilian genomes to illuminate the evolution of archosaurs and amniotes.</title>
        <authorList>
            <person name="St John J.A."/>
            <person name="Braun E.L."/>
            <person name="Isberg S.R."/>
            <person name="Miles L.G."/>
            <person name="Chong A.Y."/>
            <person name="Gongora J."/>
            <person name="Dalzell P."/>
            <person name="Moran C."/>
            <person name="Bed'hom B."/>
            <person name="Abzhanov A."/>
            <person name="Burgess S.C."/>
            <person name="Cooksey A.M."/>
            <person name="Castoe T.A."/>
            <person name="Crawford N.G."/>
            <person name="Densmore L.D."/>
            <person name="Drew J.C."/>
            <person name="Edwards S.V."/>
            <person name="Faircloth B.C."/>
            <person name="Fujita M.K."/>
            <person name="Greenwold M.J."/>
            <person name="Hoffmann F.G."/>
            <person name="Howard J.M."/>
            <person name="Iguchi T."/>
            <person name="Janes D.E."/>
            <person name="Khan S.Y."/>
            <person name="Kohno S."/>
            <person name="de Koning A.J."/>
            <person name="Lance S.L."/>
            <person name="McCarthy F.M."/>
            <person name="McCormack J.E."/>
            <person name="Merchant M.E."/>
            <person name="Peterson D.G."/>
            <person name="Pollock D.D."/>
            <person name="Pourmand N."/>
            <person name="Raney B.J."/>
            <person name="Roessler K.A."/>
            <person name="Sanford J.R."/>
            <person name="Sawyer R.H."/>
            <person name="Schmidt C.J."/>
            <person name="Triplett E.W."/>
            <person name="Tuberville T.D."/>
            <person name="Venegas-Anaya M."/>
            <person name="Howard J.T."/>
            <person name="Jarvis E.D."/>
            <person name="Guillette L.J.Jr."/>
            <person name="Glenn T.C."/>
            <person name="Green R.E."/>
            <person name="Ray D.A."/>
        </authorList>
    </citation>
    <scope>NUCLEOTIDE SEQUENCE [LARGE SCALE GENOMIC DNA]</scope>
    <source>
        <strain evidence="2">KSC_2009_1</strain>
    </source>
</reference>
<feature type="transmembrane region" description="Helical" evidence="1">
    <location>
        <begin position="12"/>
        <end position="35"/>
    </location>
</feature>
<evidence type="ECO:0000313" key="2">
    <source>
        <dbReference type="EMBL" id="KYO43116.1"/>
    </source>
</evidence>
<evidence type="ECO:0000256" key="1">
    <source>
        <dbReference type="SAM" id="Phobius"/>
    </source>
</evidence>
<proteinExistence type="predicted"/>
<protein>
    <submittedName>
        <fullName evidence="2">Uncharacterized protein</fullName>
    </submittedName>
</protein>
<comment type="caution">
    <text evidence="2">The sequence shown here is derived from an EMBL/GenBank/DDBJ whole genome shotgun (WGS) entry which is preliminary data.</text>
</comment>